<dbReference type="RefSeq" id="XP_025468576.1">
    <property type="nucleotide sequence ID" value="XM_025607489.1"/>
</dbReference>
<dbReference type="GeneID" id="37109632"/>
<gene>
    <name evidence="2" type="ORF">BO94DRAFT_43490</name>
</gene>
<comment type="caution">
    <text evidence="2">The sequence shown here is derived from an EMBL/GenBank/DDBJ whole genome shotgun (WGS) entry which is preliminary data.</text>
</comment>
<name>A0A317WUA6_9EURO</name>
<organism evidence="2 3">
    <name type="scientific">Aspergillus sclerotioniger CBS 115572</name>
    <dbReference type="NCBI Taxonomy" id="1450535"/>
    <lineage>
        <taxon>Eukaryota</taxon>
        <taxon>Fungi</taxon>
        <taxon>Dikarya</taxon>
        <taxon>Ascomycota</taxon>
        <taxon>Pezizomycotina</taxon>
        <taxon>Eurotiomycetes</taxon>
        <taxon>Eurotiomycetidae</taxon>
        <taxon>Eurotiales</taxon>
        <taxon>Aspergillaceae</taxon>
        <taxon>Aspergillus</taxon>
        <taxon>Aspergillus subgen. Circumdati</taxon>
    </lineage>
</organism>
<dbReference type="AlphaFoldDB" id="A0A317WUA6"/>
<dbReference type="Proteomes" id="UP000246702">
    <property type="component" value="Unassembled WGS sequence"/>
</dbReference>
<feature type="region of interest" description="Disordered" evidence="1">
    <location>
        <begin position="1"/>
        <end position="32"/>
    </location>
</feature>
<sequence>MLAETEARKHDQPDSMAATNRKPPKKTGSSEHLDSLRMSTVVVILFDCIRQRDTHWRDSPPSRSLNMAFSHPACPAYLYRSPTISSTCMAYPCQQLSLNVEQAHEVSFLPFSRFSTLFLNWHVSSFLAYSVDSCQFLSKHKPYIFGTCLSLNHEVLPSLGPGGFIFSP</sequence>
<keyword evidence="3" id="KW-1185">Reference proteome</keyword>
<evidence type="ECO:0000313" key="2">
    <source>
        <dbReference type="EMBL" id="PWY89665.1"/>
    </source>
</evidence>
<dbReference type="EMBL" id="MSFK01000011">
    <property type="protein sequence ID" value="PWY89665.1"/>
    <property type="molecule type" value="Genomic_DNA"/>
</dbReference>
<protein>
    <submittedName>
        <fullName evidence="2">Uncharacterized protein</fullName>
    </submittedName>
</protein>
<accession>A0A317WUA6</accession>
<evidence type="ECO:0000313" key="3">
    <source>
        <dbReference type="Proteomes" id="UP000246702"/>
    </source>
</evidence>
<reference evidence="2 3" key="1">
    <citation type="submission" date="2016-12" db="EMBL/GenBank/DDBJ databases">
        <title>The genomes of Aspergillus section Nigri reveals drivers in fungal speciation.</title>
        <authorList>
            <consortium name="DOE Joint Genome Institute"/>
            <person name="Vesth T.C."/>
            <person name="Nybo J."/>
            <person name="Theobald S."/>
            <person name="Brandl J."/>
            <person name="Frisvad J.C."/>
            <person name="Nielsen K.F."/>
            <person name="Lyhne E.K."/>
            <person name="Kogle M.E."/>
            <person name="Kuo A."/>
            <person name="Riley R."/>
            <person name="Clum A."/>
            <person name="Nolan M."/>
            <person name="Lipzen A."/>
            <person name="Salamov A."/>
            <person name="Henrissat B."/>
            <person name="Wiebenga A."/>
            <person name="De Vries R.P."/>
            <person name="Grigoriev I.V."/>
            <person name="Mortensen U.H."/>
            <person name="Andersen M.R."/>
            <person name="Baker S.E."/>
        </authorList>
    </citation>
    <scope>NUCLEOTIDE SEQUENCE [LARGE SCALE GENOMIC DNA]</scope>
    <source>
        <strain evidence="2 3">CBS 115572</strain>
    </source>
</reference>
<feature type="compositionally biased region" description="Basic and acidic residues" evidence="1">
    <location>
        <begin position="1"/>
        <end position="13"/>
    </location>
</feature>
<evidence type="ECO:0000256" key="1">
    <source>
        <dbReference type="SAM" id="MobiDB-lite"/>
    </source>
</evidence>
<proteinExistence type="predicted"/>